<keyword evidence="6 18" id="KW-0679">Respiratory chain</keyword>
<dbReference type="PANTHER" id="PTHR22888">
    <property type="entry name" value="CYTOCHROME C OXIDASE, SUBUNIT II"/>
    <property type="match status" value="1"/>
</dbReference>
<dbReference type="InterPro" id="IPR002429">
    <property type="entry name" value="CcO_II-like_C"/>
</dbReference>
<evidence type="ECO:0000256" key="7">
    <source>
        <dbReference type="ARBA" id="ARBA00022692"/>
    </source>
</evidence>
<keyword evidence="11" id="KW-1278">Translocase</keyword>
<dbReference type="EMBL" id="MT113915">
    <property type="protein sequence ID" value="QIK02021.1"/>
    <property type="molecule type" value="Genomic_DNA"/>
</dbReference>
<evidence type="ECO:0000256" key="12">
    <source>
        <dbReference type="ARBA" id="ARBA00022982"/>
    </source>
</evidence>
<proteinExistence type="inferred from homology"/>
<feature type="transmembrane region" description="Helical" evidence="19">
    <location>
        <begin position="20"/>
        <end position="42"/>
    </location>
</feature>
<evidence type="ECO:0000256" key="14">
    <source>
        <dbReference type="ARBA" id="ARBA00023008"/>
    </source>
</evidence>
<dbReference type="PROSITE" id="PS00078">
    <property type="entry name" value="COX2"/>
    <property type="match status" value="1"/>
</dbReference>
<dbReference type="GO" id="GO:0004129">
    <property type="term" value="F:cytochrome-c oxidase activity"/>
    <property type="evidence" value="ECO:0007669"/>
    <property type="project" value="UniProtKB-EC"/>
</dbReference>
<evidence type="ECO:0000256" key="8">
    <source>
        <dbReference type="ARBA" id="ARBA00022723"/>
    </source>
</evidence>
<evidence type="ECO:0000256" key="18">
    <source>
        <dbReference type="RuleBase" id="RU000457"/>
    </source>
</evidence>
<dbReference type="SUPFAM" id="SSF81464">
    <property type="entry name" value="Cytochrome c oxidase subunit II-like, transmembrane region"/>
    <property type="match status" value="1"/>
</dbReference>
<dbReference type="GO" id="GO:0005743">
    <property type="term" value="C:mitochondrial inner membrane"/>
    <property type="evidence" value="ECO:0007669"/>
    <property type="project" value="UniProtKB-SubCell"/>
</dbReference>
<comment type="subunit">
    <text evidence="3">Component of the cytochrome c oxidase (complex IV, CIV), a multisubunit enzyme composed of a catalytic core of 3 subunits and several supernumerary subunits. The complex exists as a monomer or a dimer and forms supercomplexes (SCs) in the inner mitochondrial membrane with ubiquinol-cytochrome c oxidoreductase (cytochrome b-c1 complex, complex III, CIII).</text>
</comment>
<keyword evidence="12 18" id="KW-0249">Electron transport</keyword>
<sequence>MPIWNQMSLQDSSSLSMYLISSFHDHVMVVVVLIVCLVLYMICMISKSQLVNRFFHKNELLEMIWTVVPGLMIVSLAMPSLYSLYLMEEMFSPSITFKAIGHQWYWSYEFSDFSEVVFDSYLLTDNPTKTSFRLLEVDNNLVVPLNTEMRLVTTSADVIHSWTLPSLGVKVDSVPGRLNQSFFTPIRAGVIYGQCSEICGSLHSFMPICMEVVLGKTFTEWIKLFY</sequence>
<evidence type="ECO:0000256" key="17">
    <source>
        <dbReference type="ARBA" id="ARBA00049512"/>
    </source>
</evidence>
<evidence type="ECO:0000259" key="21">
    <source>
        <dbReference type="PROSITE" id="PS50999"/>
    </source>
</evidence>
<evidence type="ECO:0000256" key="13">
    <source>
        <dbReference type="ARBA" id="ARBA00022989"/>
    </source>
</evidence>
<dbReference type="CDD" id="cd13912">
    <property type="entry name" value="CcO_II_C"/>
    <property type="match status" value="1"/>
</dbReference>
<dbReference type="Gene3D" id="2.60.40.420">
    <property type="entry name" value="Cupredoxins - blue copper proteins"/>
    <property type="match status" value="1"/>
</dbReference>
<evidence type="ECO:0000256" key="9">
    <source>
        <dbReference type="ARBA" id="ARBA00022792"/>
    </source>
</evidence>
<dbReference type="FunFam" id="2.60.40.420:FF:000001">
    <property type="entry name" value="Cytochrome c oxidase subunit 2"/>
    <property type="match status" value="1"/>
</dbReference>
<keyword evidence="10" id="KW-0460">Magnesium</keyword>
<evidence type="ECO:0000256" key="3">
    <source>
        <dbReference type="ARBA" id="ARBA00011164"/>
    </source>
</evidence>
<keyword evidence="16 18" id="KW-0472">Membrane</keyword>
<keyword evidence="8 18" id="KW-0479">Metal-binding</keyword>
<dbReference type="PANTHER" id="PTHR22888:SF9">
    <property type="entry name" value="CYTOCHROME C OXIDASE SUBUNIT 2"/>
    <property type="match status" value="1"/>
</dbReference>
<dbReference type="GO" id="GO:0005507">
    <property type="term" value="F:copper ion binding"/>
    <property type="evidence" value="ECO:0007669"/>
    <property type="project" value="InterPro"/>
</dbReference>
<dbReference type="Pfam" id="PF02790">
    <property type="entry name" value="COX2_TM"/>
    <property type="match status" value="1"/>
</dbReference>
<evidence type="ECO:0000256" key="10">
    <source>
        <dbReference type="ARBA" id="ARBA00022842"/>
    </source>
</evidence>
<evidence type="ECO:0000256" key="1">
    <source>
        <dbReference type="ARBA" id="ARBA00004448"/>
    </source>
</evidence>
<keyword evidence="15 18" id="KW-0496">Mitochondrion</keyword>
<evidence type="ECO:0000256" key="11">
    <source>
        <dbReference type="ARBA" id="ARBA00022967"/>
    </source>
</evidence>
<feature type="transmembrane region" description="Helical" evidence="19">
    <location>
        <begin position="63"/>
        <end position="85"/>
    </location>
</feature>
<keyword evidence="7 18" id="KW-0812">Transmembrane</keyword>
<dbReference type="AlphaFoldDB" id="A0A6G7SK31"/>
<comment type="catalytic activity">
    <reaction evidence="17">
        <text>4 Fe(II)-[cytochrome c] + O2 + 8 H(+)(in) = 4 Fe(III)-[cytochrome c] + 2 H2O + 4 H(+)(out)</text>
        <dbReference type="Rhea" id="RHEA:11436"/>
        <dbReference type="Rhea" id="RHEA-COMP:10350"/>
        <dbReference type="Rhea" id="RHEA-COMP:14399"/>
        <dbReference type="ChEBI" id="CHEBI:15377"/>
        <dbReference type="ChEBI" id="CHEBI:15378"/>
        <dbReference type="ChEBI" id="CHEBI:15379"/>
        <dbReference type="ChEBI" id="CHEBI:29033"/>
        <dbReference type="ChEBI" id="CHEBI:29034"/>
        <dbReference type="EC" id="7.1.1.9"/>
    </reaction>
    <physiologicalReaction direction="left-to-right" evidence="17">
        <dbReference type="Rhea" id="RHEA:11437"/>
    </physiologicalReaction>
</comment>
<keyword evidence="13 19" id="KW-1133">Transmembrane helix</keyword>
<accession>A0A6G7SK31</accession>
<evidence type="ECO:0000256" key="6">
    <source>
        <dbReference type="ARBA" id="ARBA00022660"/>
    </source>
</evidence>
<dbReference type="InterPro" id="IPR008972">
    <property type="entry name" value="Cupredoxin"/>
</dbReference>
<evidence type="ECO:0000256" key="4">
    <source>
        <dbReference type="ARBA" id="ARBA00015946"/>
    </source>
</evidence>
<geneLocation type="mitochondrion" evidence="22"/>
<dbReference type="Pfam" id="PF00116">
    <property type="entry name" value="COX2"/>
    <property type="match status" value="1"/>
</dbReference>
<evidence type="ECO:0000259" key="20">
    <source>
        <dbReference type="PROSITE" id="PS50857"/>
    </source>
</evidence>
<dbReference type="PROSITE" id="PS50999">
    <property type="entry name" value="COX2_TM"/>
    <property type="match status" value="1"/>
</dbReference>
<organism evidence="22">
    <name type="scientific">Columbicola columbae</name>
    <name type="common">slender pigeon louse</name>
    <dbReference type="NCBI Taxonomy" id="128991"/>
    <lineage>
        <taxon>Eukaryota</taxon>
        <taxon>Metazoa</taxon>
        <taxon>Ecdysozoa</taxon>
        <taxon>Arthropoda</taxon>
        <taxon>Hexapoda</taxon>
        <taxon>Insecta</taxon>
        <taxon>Pterygota</taxon>
        <taxon>Neoptera</taxon>
        <taxon>Paraneoptera</taxon>
        <taxon>Psocodea</taxon>
        <taxon>Troctomorpha</taxon>
        <taxon>Phthiraptera</taxon>
        <taxon>Ischnocera</taxon>
        <taxon>Philopteridae</taxon>
        <taxon>Columbicola</taxon>
    </lineage>
</organism>
<evidence type="ECO:0000256" key="16">
    <source>
        <dbReference type="ARBA" id="ARBA00023136"/>
    </source>
</evidence>
<evidence type="ECO:0000256" key="5">
    <source>
        <dbReference type="ARBA" id="ARBA00022448"/>
    </source>
</evidence>
<evidence type="ECO:0000256" key="2">
    <source>
        <dbReference type="ARBA" id="ARBA00007866"/>
    </source>
</evidence>
<reference evidence="22" key="1">
    <citation type="submission" date="2020-02" db="EMBL/GenBank/DDBJ databases">
        <title>Mitochondrial genomes of Columbicola feather lice are highly fragmented, indicating repeated evolution of minicircle-type genomes in parasitic lice.</title>
        <authorList>
            <person name="Sweet A."/>
            <person name="Johnson K."/>
            <person name="Cameron S."/>
        </authorList>
    </citation>
    <scope>NUCLEOTIDE SEQUENCE</scope>
    <source>
        <strain evidence="22">CocolColiv</strain>
        <tissue evidence="22">Whole louse</tissue>
    </source>
</reference>
<dbReference type="InterPro" id="IPR045187">
    <property type="entry name" value="CcO_II"/>
</dbReference>
<comment type="cofactor">
    <cofactor evidence="18">
        <name>Cu cation</name>
        <dbReference type="ChEBI" id="CHEBI:23378"/>
    </cofactor>
    <text evidence="18">Binds a copper A center.</text>
</comment>
<comment type="similarity">
    <text evidence="2 18">Belongs to the cytochrome c oxidase subunit 2 family.</text>
</comment>
<feature type="domain" description="Cytochrome oxidase subunit II transmembrane region profile" evidence="21">
    <location>
        <begin position="1"/>
        <end position="91"/>
    </location>
</feature>
<evidence type="ECO:0000313" key="22">
    <source>
        <dbReference type="EMBL" id="QIK02021.1"/>
    </source>
</evidence>
<protein>
    <recommendedName>
        <fullName evidence="4 18">Cytochrome c oxidase subunit 2</fullName>
    </recommendedName>
</protein>
<feature type="domain" description="Cytochrome oxidase subunit II copper A binding" evidence="20">
    <location>
        <begin position="92"/>
        <end position="224"/>
    </location>
</feature>
<comment type="function">
    <text evidence="18">Component of the cytochrome c oxidase, the last enzyme in the mitochondrial electron transport chain which drives oxidative phosphorylation. The respiratory chain contains 3 multisubunit complexes succinate dehydrogenase (complex II, CII), ubiquinol-cytochrome c oxidoreductase (cytochrome b-c1 complex, complex III, CIII) and cytochrome c oxidase (complex IV, CIV), that cooperate to transfer electrons derived from NADH and succinate to molecular oxygen, creating an electrochemical gradient over the inner membrane that drives transmembrane transport and the ATP synthase. Cytochrome c oxidase is the component of the respiratory chain that catalyzes the reduction of oxygen to water. Electrons originating from reduced cytochrome c in the intermembrane space (IMS) are transferred via the dinuclear copper A center (CU(A)) of subunit 2 and heme A of subunit 1 to the active site in subunit 1, a binuclear center (BNC) formed by heme A3 and copper B (CU(B)). The BNC reduces molecular oxygen to 2 water molecules using 4 electrons from cytochrome c in the IMS and 4 protons from the mitochondrial matrix.</text>
</comment>
<evidence type="ECO:0000256" key="19">
    <source>
        <dbReference type="SAM" id="Phobius"/>
    </source>
</evidence>
<comment type="subcellular location">
    <subcellularLocation>
        <location evidence="1 18">Mitochondrion inner membrane</location>
        <topology evidence="1 18">Multi-pass membrane protein</topology>
    </subcellularLocation>
</comment>
<dbReference type="PROSITE" id="PS50857">
    <property type="entry name" value="COX2_CUA"/>
    <property type="match status" value="1"/>
</dbReference>
<name>A0A6G7SK31_9NEOP</name>
<keyword evidence="9 18" id="KW-0999">Mitochondrion inner membrane</keyword>
<dbReference type="Gene3D" id="1.10.287.90">
    <property type="match status" value="1"/>
</dbReference>
<dbReference type="InterPro" id="IPR036257">
    <property type="entry name" value="Cyt_c_oxidase_su2_TM_sf"/>
</dbReference>
<dbReference type="InterPro" id="IPR011759">
    <property type="entry name" value="Cyt_c_oxidase_su2_TM_dom"/>
</dbReference>
<dbReference type="PRINTS" id="PR01166">
    <property type="entry name" value="CYCOXIDASEII"/>
</dbReference>
<dbReference type="InterPro" id="IPR001505">
    <property type="entry name" value="Copper_CuA"/>
</dbReference>
<gene>
    <name evidence="22" type="primary">COX2</name>
</gene>
<dbReference type="GO" id="GO:0042773">
    <property type="term" value="P:ATP synthesis coupled electron transport"/>
    <property type="evidence" value="ECO:0007669"/>
    <property type="project" value="TreeGrafter"/>
</dbReference>
<keyword evidence="5 18" id="KW-0813">Transport</keyword>
<dbReference type="SUPFAM" id="SSF49503">
    <property type="entry name" value="Cupredoxins"/>
    <property type="match status" value="1"/>
</dbReference>
<evidence type="ECO:0000256" key="15">
    <source>
        <dbReference type="ARBA" id="ARBA00023128"/>
    </source>
</evidence>
<keyword evidence="14 18" id="KW-0186">Copper</keyword>
<dbReference type="InterPro" id="IPR034210">
    <property type="entry name" value="CcO_II_C"/>
</dbReference>